<reference evidence="4 5" key="1">
    <citation type="submission" date="2024-02" db="EMBL/GenBank/DDBJ databases">
        <authorList>
            <person name="Chen Y."/>
            <person name="Shah S."/>
            <person name="Dougan E. K."/>
            <person name="Thang M."/>
            <person name="Chan C."/>
        </authorList>
    </citation>
    <scope>NUCLEOTIDE SEQUENCE [LARGE SCALE GENOMIC DNA]</scope>
</reference>
<dbReference type="SUPFAM" id="SSF48452">
    <property type="entry name" value="TPR-like"/>
    <property type="match status" value="1"/>
</dbReference>
<feature type="non-terminal residue" evidence="4">
    <location>
        <position position="2313"/>
    </location>
</feature>
<evidence type="ECO:0000256" key="1">
    <source>
        <dbReference type="ARBA" id="ARBA00022737"/>
    </source>
</evidence>
<gene>
    <name evidence="4" type="ORF">SCF082_LOCUS5799</name>
</gene>
<dbReference type="Gene3D" id="3.40.50.300">
    <property type="entry name" value="P-loop containing nucleotide triphosphate hydrolases"/>
    <property type="match status" value="1"/>
</dbReference>
<evidence type="ECO:0000313" key="4">
    <source>
        <dbReference type="EMBL" id="CAK8998827.1"/>
    </source>
</evidence>
<name>A0ABP0IB98_9DINO</name>
<keyword evidence="1" id="KW-0677">Repeat</keyword>
<evidence type="ECO:0000259" key="3">
    <source>
        <dbReference type="Pfam" id="PF24883"/>
    </source>
</evidence>
<comment type="caution">
    <text evidence="4">The sequence shown here is derived from an EMBL/GenBank/DDBJ whole genome shotgun (WGS) entry which is preliminary data.</text>
</comment>
<dbReference type="InterPro" id="IPR011990">
    <property type="entry name" value="TPR-like_helical_dom_sf"/>
</dbReference>
<dbReference type="Proteomes" id="UP001642464">
    <property type="component" value="Unassembled WGS sequence"/>
</dbReference>
<dbReference type="EMBL" id="CAXAMM010003171">
    <property type="protein sequence ID" value="CAK8998827.1"/>
    <property type="molecule type" value="Genomic_DNA"/>
</dbReference>
<evidence type="ECO:0000313" key="5">
    <source>
        <dbReference type="Proteomes" id="UP001642464"/>
    </source>
</evidence>
<feature type="compositionally biased region" description="Basic and acidic residues" evidence="2">
    <location>
        <begin position="2297"/>
        <end position="2313"/>
    </location>
</feature>
<dbReference type="InterPro" id="IPR056884">
    <property type="entry name" value="NPHP3-like_N"/>
</dbReference>
<organism evidence="4 5">
    <name type="scientific">Durusdinium trenchii</name>
    <dbReference type="NCBI Taxonomy" id="1381693"/>
    <lineage>
        <taxon>Eukaryota</taxon>
        <taxon>Sar</taxon>
        <taxon>Alveolata</taxon>
        <taxon>Dinophyceae</taxon>
        <taxon>Suessiales</taxon>
        <taxon>Symbiodiniaceae</taxon>
        <taxon>Durusdinium</taxon>
    </lineage>
</organism>
<evidence type="ECO:0000256" key="2">
    <source>
        <dbReference type="SAM" id="MobiDB-lite"/>
    </source>
</evidence>
<dbReference type="PANTHER" id="PTHR19871:SF14">
    <property type="entry name" value="DUF4062 DOMAIN-CONTAINING PROTEIN"/>
    <property type="match status" value="1"/>
</dbReference>
<dbReference type="PANTHER" id="PTHR19871">
    <property type="entry name" value="BETA TRANSDUCIN-RELATED PROTEIN"/>
    <property type="match status" value="1"/>
</dbReference>
<proteinExistence type="predicted"/>
<dbReference type="InterPro" id="IPR052752">
    <property type="entry name" value="NACHT-WD_repeat"/>
</dbReference>
<feature type="domain" description="Nephrocystin 3-like N-terminal" evidence="3">
    <location>
        <begin position="704"/>
        <end position="839"/>
    </location>
</feature>
<dbReference type="Pfam" id="PF24883">
    <property type="entry name" value="NPHP3_N"/>
    <property type="match status" value="1"/>
</dbReference>
<feature type="non-terminal residue" evidence="4">
    <location>
        <position position="1"/>
    </location>
</feature>
<protein>
    <submittedName>
        <fullName evidence="4">NACHT domain-containing protein</fullName>
    </submittedName>
</protein>
<dbReference type="SUPFAM" id="SSF52540">
    <property type="entry name" value="P-loop containing nucleoside triphosphate hydrolases"/>
    <property type="match status" value="1"/>
</dbReference>
<dbReference type="InterPro" id="IPR027417">
    <property type="entry name" value="P-loop_NTPase"/>
</dbReference>
<keyword evidence="5" id="KW-1185">Reference proteome</keyword>
<sequence length="2313" mass="257166">ALLEQLFETIVDFATTYPVYGRVDSGVYRFSGVHPRRVDTSTADDLEGGDVWLSTDEGPLALAFVEIQPGEVPQLNPLDETAVSKRVLSSIRSSEHLAELHTRYERERNGEFDFETDSVDVPPELAAWLTEHRIARNSALLFHHMDARVLGSAIARFFANEGHTVAHLSFNTSLVAGKGLAFLRWLWRALRPAEDKVAISKREAIMKAILAALGEKEQPTVLVLEGCDVLRNMNLWRQDPLLPVLQELLARAENLRLVALSAPVLEFVAAVPSLTAHDLAAVLSSGTPAAYDEIQKLQALWNHPRGLADIDEGPGKFFRDGGPLSNGVSAWLIAKDRPGMNRATHFLDGDTVRDVLHTWPHPLPGILLRYWESRSPDDEGLPTEPPSDFAIVDLAGNLLRLLATVQLSHYLQWKRVESSPEQFDAKLNRLILTTVTTGSDGNWLRLLTKTDAAITEAQSNGTLAHPFPVDSLLGGHQVSCCPATQQLPKSCRLPASKRRGDAAGFSRYDVLSVLLEYRNAIIHGAEPADDDRSCAAALLEQLVLSLRDLSRLRVVVFDAEGRRRSCRGLVLDSFPVEESAPRGEEQEYQPFLLGVDGEPRTTLWPFLLYVDEQVAPQLRWNEFCFFSQAGAQAVQYAKFLRPGRVSTRELGKIGDLSYRDYTELMAWVAQHASPEAASPETFDDNTFTEQLCASFVGRQKELERLESWIHNTESGYGAITGEAGSGKSALVAQLRAQSRAGRSAGAEPRIAGVVRFAWHFCARRDRRDDLVLILRSLCRQILDGNPEVFPEPQSLPETVGALRARLEMLLRQVSEFSLSAEHPIKLVLVVDALDEASSYRGGSDVVLANLPAVLPPGVLVVCSYRVDADGTPTIELGERKILLDSILPEPLRPLDILAVRELLRRVVGAAGHEVREDQVQAVYQASGGDPLYLFFLAQTLANDASAMDGLETAPSGIGAFFRRELWNRLPVDNEYAAHRLLLLLGCARSGWTDREVATQLGLSDSEVVFARASLGRYLKYGKNDLGETTYELFHDRLREFVQSEFSIEDQLQMHRELIDAFGRPGFEESADSIGWRHLSYHRFEYGRLCGDFDELFAAADSGFIERKLDVLSNPSAVAEDYALLLRACLLAGDLERAFRTGLERSVISSEVRWLNERGLPRLLARVAPIVDSKQLKTVLGAIDLIDDDATRLEAQLEIAEACLDSEPVETVEAMVAGVLMAVSNIPKKTAIDGILVNATRLIWSRVPALREKLVAELRVRDANLHGVAESLSATLLDWIDEDFIDMALPVFLAGAKKAAEVDTKTTTVDVDPALEGVLEMEDQYSSIDRGKTLRNVAPRILSAFLRPFLWCDAALLDKRLLDAFDRVAQAQDVPAPDLQAVWMRLHARNRDWKSVERALGEAVKGLNRWSSSEAISRLGLVVREVDRPGSPCSQGNRAGFSFLLGDQLFAEARKGIADQLFQADHRSKRAHEIVLILDIGPTGTPAAWKGTSAAGHIAMGALDIARQEFDEALEELHKSQLSSWKEGVQVLTRTALRFPDDREKVERLFHLIRVVETTVSGLLEMSQMYLVHLSGTVLQLSRHGLDKKHRKIILDRFGDAVDVYTSEDARIRMMLLLGEECWQDGHGGEAVDWLSEACRVLAFRDRTTYGEKGFGAAAELAGFLDVESRHVLADTIIRLSRSAVDYGESLGVLTPLFDVLEELDDASARTRLDEALQLIGQADWQQLTGSLLEQSVTAASRFGDTLRRDLVAGWYDRFARADAQERRFWLRYLIPMVVDSDHTEIREQLLNHILEIEDVGDRNVGACRYAESLLNRGHENSDEIRELITVARPKEGDLERMQAANVQRLVDDTGLSKEVVEKMLLRVGEKRKMWDPVEGLDGSIEEAAIDMMLGPIFEKLGDRSREYFKAIARTARVAARTGEADLTTELLSQLFAEAGERMDDEWFEELAETAVTVASGAPQVARALVEFLEDGLLELDQAEWAAHTTRVAVAMQATGQAEAAETLIEDCVRLAELSPRAFPHDAASKVIEGIGRLGETGSRYADRMFSAITQWDDEAIAKAGASAAGAIRFDVDRALFLTRRSDDSSRVEAYVALARTLQECPPDWADYATYRLIESAADLPRDLLLALLTTICVHLPDDPESSPIPRRELAELVMGEEGYGLVWESQAPAPSLAEVAMMCQAVPQRWLSSAMYYRRRLEFIHAEFCLDNLLDALPNAQDDLNVIFHYGDTLKELGKFTEAETWFLRGVARSPEQPLFRQQLVDVMKELKRDPVDILKHAEAIPDDETLQEEAEELRREIARSQKSEADEG</sequence>
<accession>A0ABP0IB98</accession>
<feature type="region of interest" description="Disordered" evidence="2">
    <location>
        <begin position="2289"/>
        <end position="2313"/>
    </location>
</feature>